<comment type="caution">
    <text evidence="2">The sequence shown here is derived from an EMBL/GenBank/DDBJ whole genome shotgun (WGS) entry which is preliminary data.</text>
</comment>
<evidence type="ECO:0000256" key="1">
    <source>
        <dbReference type="SAM" id="MobiDB-lite"/>
    </source>
</evidence>
<evidence type="ECO:0000313" key="2">
    <source>
        <dbReference type="EMBL" id="KAA6398516.1"/>
    </source>
</evidence>
<dbReference type="EMBL" id="SNRW01000939">
    <property type="protein sequence ID" value="KAA6398516.1"/>
    <property type="molecule type" value="Genomic_DNA"/>
</dbReference>
<protein>
    <submittedName>
        <fullName evidence="2">Uncharacterized protein</fullName>
    </submittedName>
</protein>
<feature type="region of interest" description="Disordered" evidence="1">
    <location>
        <begin position="130"/>
        <end position="188"/>
    </location>
</feature>
<accession>A0A5J4WVD0</accession>
<feature type="compositionally biased region" description="Low complexity" evidence="1">
    <location>
        <begin position="158"/>
        <end position="174"/>
    </location>
</feature>
<organism evidence="2 3">
    <name type="scientific">Streblomastix strix</name>
    <dbReference type="NCBI Taxonomy" id="222440"/>
    <lineage>
        <taxon>Eukaryota</taxon>
        <taxon>Metamonada</taxon>
        <taxon>Preaxostyla</taxon>
        <taxon>Oxymonadida</taxon>
        <taxon>Streblomastigidae</taxon>
        <taxon>Streblomastix</taxon>
    </lineage>
</organism>
<sequence>MWMLVSHHLNRIIGGDAQAKREAALMPDSLEGLVSGATNPVDIFGQKTIDNIKEKAKTAKLIQEHKEKESTVSQSQTKQNAQPLVTVPLMMSQQQLQQQQQQTQQQPFSQFLAFPFPLSFQQGIQDTQQPRAFNSNYNRNRWQGRGGPYTRDRNGYIQQQYSKNKHQNQQNNSQPGASPFQTQQPKQE</sequence>
<proteinExistence type="predicted"/>
<evidence type="ECO:0000313" key="3">
    <source>
        <dbReference type="Proteomes" id="UP000324800"/>
    </source>
</evidence>
<dbReference type="Proteomes" id="UP000324800">
    <property type="component" value="Unassembled WGS sequence"/>
</dbReference>
<gene>
    <name evidence="2" type="ORF">EZS28_005954</name>
</gene>
<name>A0A5J4WVD0_9EUKA</name>
<reference evidence="2 3" key="1">
    <citation type="submission" date="2019-03" db="EMBL/GenBank/DDBJ databases">
        <title>Single cell metagenomics reveals metabolic interactions within the superorganism composed of flagellate Streblomastix strix and complex community of Bacteroidetes bacteria on its surface.</title>
        <authorList>
            <person name="Treitli S.C."/>
            <person name="Kolisko M."/>
            <person name="Husnik F."/>
            <person name="Keeling P."/>
            <person name="Hampl V."/>
        </authorList>
    </citation>
    <scope>NUCLEOTIDE SEQUENCE [LARGE SCALE GENOMIC DNA]</scope>
    <source>
        <strain evidence="2">ST1C</strain>
    </source>
</reference>
<feature type="compositionally biased region" description="Polar residues" evidence="1">
    <location>
        <begin position="175"/>
        <end position="188"/>
    </location>
</feature>
<dbReference type="AlphaFoldDB" id="A0A5J4WVD0"/>
<feature type="compositionally biased region" description="Polar residues" evidence="1">
    <location>
        <begin position="130"/>
        <end position="141"/>
    </location>
</feature>